<feature type="region of interest" description="Disordered" evidence="6">
    <location>
        <begin position="171"/>
        <end position="308"/>
    </location>
</feature>
<dbReference type="SUPFAM" id="SSF53335">
    <property type="entry name" value="S-adenosyl-L-methionine-dependent methyltransferases"/>
    <property type="match status" value="1"/>
</dbReference>
<dbReference type="Pfam" id="PF00176">
    <property type="entry name" value="SNF2-rel_dom"/>
    <property type="match status" value="2"/>
</dbReference>
<feature type="compositionally biased region" description="Acidic residues" evidence="6">
    <location>
        <begin position="226"/>
        <end position="261"/>
    </location>
</feature>
<keyword evidence="4" id="KW-0378">Hydrolase</keyword>
<keyword evidence="1" id="KW-0489">Methyltransferase</keyword>
<dbReference type="CDD" id="cd18793">
    <property type="entry name" value="SF2_C_SNF"/>
    <property type="match status" value="1"/>
</dbReference>
<feature type="compositionally biased region" description="Basic and acidic residues" evidence="6">
    <location>
        <begin position="214"/>
        <end position="225"/>
    </location>
</feature>
<dbReference type="GO" id="GO:0005634">
    <property type="term" value="C:nucleus"/>
    <property type="evidence" value="ECO:0007669"/>
    <property type="project" value="TreeGrafter"/>
</dbReference>
<feature type="region of interest" description="Disordered" evidence="6">
    <location>
        <begin position="323"/>
        <end position="385"/>
    </location>
</feature>
<feature type="compositionally biased region" description="Acidic residues" evidence="6">
    <location>
        <begin position="285"/>
        <end position="294"/>
    </location>
</feature>
<dbReference type="InterPro" id="IPR049730">
    <property type="entry name" value="SNF2/RAD54-like_C"/>
</dbReference>
<feature type="region of interest" description="Disordered" evidence="6">
    <location>
        <begin position="1730"/>
        <end position="1784"/>
    </location>
</feature>
<feature type="compositionally biased region" description="Low complexity" evidence="6">
    <location>
        <begin position="68"/>
        <end position="79"/>
    </location>
</feature>
<sequence length="2473" mass="276707">MDDPDSIAHMLNEAYEIDYSKFVDALGADVVESTLDAKLEDDFDNENPDSKFCFDIFEAMIKKSESQNNENVDVVNRRVTMTPNMSPAAKKKTPSKTPPTPVVEESSGHNTDASDEEYWAKKSSKTKTKPSAQLFSTGTAVTKGKKLGSVRGFDKDSKLYTVLFENGDRKTFKENQIRKMLTSKGEKVSEKDLKAMEMDDASSKEESDEEFGEVELKKAEMKEVNSDSDEFDDDEEEEEEEEEEEDAEVEEESEDFSEEDEPVKKSTKKAKTARSKAVVTKKDEESDFSDSDSDVFEKSTKKTLPAKKATKVIMDEDEEMTDLLVVGDKKKEAKAKPTPKSSEKPSNAFAMMMGAKSPTLPPTKKRAAPKTTKATTKRLTPGGAKNRNAQLKTAYTDGAGLPVLSHPQDMFDDLLTKAPEFESVVKLLSRPLRIATMCSGTESPVLALDMMSRAAEEQYGVKLEIEHLFSCEIEPFKQAYIERNFQPPILFRDIRELGRQKACTAFGSLVDVPGGADILIAGTSCVDYSNLNNEKKTITGSGESGQTFRGMLDWIKKNEPPIVILENVSGAPWETKVRIFEQELGYHATFARVDTKKYYIPQTRSRGYLFAVKKNRGVNSSAPAKWKGMVESFRRDASASLDAFMFPSDDPRVLKGRERLSAGRGDAGERTGRVDWARCEARHLFARSDEELGDKRPLTGWSDSGNTSLPSYGWNDWANAQVHRIHDLMDINTLRLAKEGVDGTYKTMVWNLSQNVDRDTMGKLGLCQCLTPTGVPYVSNRGGPLVGEELLLLQGIPADDLTLTRETEENLKDLAGNAMSTTVVGSCMLAALIVSQKALKPEGEPTYTGDVKGGHIGSLVPRALDVETGDVKVTDSLGEYDEQRLKLAPTKEVKVQALIKRAVMSCRRCNSEGRDLISNNILICQDCGNTASVECAMPPRKFEEHNYKKFEGERLNPAVFHKEFMNALPMRVKIDNLVVTDDMKPKNVDGDFWKLWKEKFSENTTETTKDKKPVEFNFKKLVRGEVWVASYQAPGAQLELILNEKAPCWLLKIDPPSAVGKLRDTLERPVARMVLGEKAKHVLDGVWELCLPVDETFKISITGEGEKVQSWEARIGLKGRFGEGKRHSTLKIAVQSEDEDKLSQDISGTYDLLEHCGTARGALHKKRNADANAPPLYFFLESGRCTTPELDSFIFSNNRRRLTFGEERGVIASLSPKWQPNDVDGEQKVKATVPGLWTKTKAKFAIVDDANLTTFQVPKAELKIPLVQDTWKQAPEVVSAKVPLAREGRIWKMCNAEKTGEKWTEVNLKKSKKIFDELAWVTSRLSVPEKVKEWNTLETETDLPYGFDCTKCAPAVPGVAWKVVSKGGKQSYQPQEDVQEAGAYENALKARPQPFKLQLRKEGDFGRLQIGVNGMSLVQRARALLPKDSAAVVSMYAAETDQSKRWNFEWRICEHEEFSKVPDFVKLNLTSNKKDSGAEQPPNFTKYPLRPEQLRSLSWMLSQEATTVPFEEEEVAEAILGPMGWRAEGRVKRPVMVRGGIVADQVGYGKTAITLGLIDAAEEVNGPAPKFPAAVQKASLFTKATLVVVPSHLMGQWPKEIEKFCGKSKTVVIIKDMSSFNSLTVKEVQNADIVVVNFTVLAGDKYHERLARLSGANAGSLPGSKRGGRHFDSVYGASVNGLEERCALLSEDRASAYEVIEKDAFNHWREEKDAQETGLGMRLDGKKSVYKKVSESKTKQEVAKSSDEDVEMKDVEEEKEDVKMNDVDSDTDNSDDEDAGMKGEKKLIRRVKMSNDDFHKKMNAKDKDPWGLCEKPVQKDLGKMKCPPLELFCWNRVVIDEFHYLAQKQDRARVLTLVLGLKSSFRWCLSGTPPHSTFDDVESLAKLLGIHLGIPDVLPSANGARAGRGKKAADKDKTAMEKFSDMMDLKSVQWHQRRHLLSQTFLDRFVRQNIAEIDEIPQEEHLEFVTMPPAERAVYLELETHLKSLEMNSQKAKKSKKSSKGDRERRMQQVLEDSQNAEEALLKRCSHFDLAGNSTSALETCENIIKMRTEQKDACVKDMTKQLAAAYRQRTEICKLQKGWKGMTSESNGEVNDRLRLLENDVENKNSVSGGADNEVHELIATILANAEEEAKEFSDRKCSRYSLANANLAINYESDDESDEAEAKREKKKIPKDGRTVEEKKYAMKYALREHVHELRTLNKELAGRMRSLRYFKWVLNFNKKDICVDCNGQVQKRSCCSGKTVKAIDAGVLSSCGHAGCLKCLEYCTAREECIDPSCKAPCKSSAIVTGKELGCELEHKAGGKWGAKLTEIVKVVKKLIDDGDRVLVFVQFKDLKQKVADALESKGVKTLQVKGTVQTQIKALDVMQKETPAANDPRCLLLTMDDESSSGVNLTHANHAVFVHPLLANTQQLYDAYETQAIGRVRRYGQKKTVHLHRFVCVDTIDTEIWEEKGKQGMEERAREVEKAKK</sequence>
<dbReference type="InterPro" id="IPR038718">
    <property type="entry name" value="SNF2-like_sf"/>
</dbReference>
<feature type="compositionally biased region" description="Basic and acidic residues" evidence="6">
    <location>
        <begin position="2166"/>
        <end position="2179"/>
    </location>
</feature>
<proteinExistence type="predicted"/>
<dbReference type="GO" id="GO:0005524">
    <property type="term" value="F:ATP binding"/>
    <property type="evidence" value="ECO:0007669"/>
    <property type="project" value="UniProtKB-KW"/>
</dbReference>
<dbReference type="InterPro" id="IPR001525">
    <property type="entry name" value="C5_MeTfrase"/>
</dbReference>
<evidence type="ECO:0000256" key="2">
    <source>
        <dbReference type="ARBA" id="ARBA00022679"/>
    </source>
</evidence>
<accession>A0A9W6ZYG5</accession>
<feature type="compositionally biased region" description="Acidic residues" evidence="6">
    <location>
        <begin position="1767"/>
        <end position="1778"/>
    </location>
</feature>
<dbReference type="GO" id="GO:0008094">
    <property type="term" value="F:ATP-dependent activity, acting on DNA"/>
    <property type="evidence" value="ECO:0007669"/>
    <property type="project" value="TreeGrafter"/>
</dbReference>
<dbReference type="InterPro" id="IPR001650">
    <property type="entry name" value="Helicase_C-like"/>
</dbReference>
<feature type="compositionally biased region" description="Basic and acidic residues" evidence="6">
    <location>
        <begin position="1730"/>
        <end position="1747"/>
    </location>
</feature>
<dbReference type="InterPro" id="IPR000330">
    <property type="entry name" value="SNF2_N"/>
</dbReference>
<reference evidence="9" key="1">
    <citation type="journal article" date="2023" name="Commun. Biol.">
        <title>Genome analysis of Parmales, the sister group of diatoms, reveals the evolutionary specialization of diatoms from phago-mixotrophs to photoautotrophs.</title>
        <authorList>
            <person name="Ban H."/>
            <person name="Sato S."/>
            <person name="Yoshikawa S."/>
            <person name="Yamada K."/>
            <person name="Nakamura Y."/>
            <person name="Ichinomiya M."/>
            <person name="Sato N."/>
            <person name="Blanc-Mathieu R."/>
            <person name="Endo H."/>
            <person name="Kuwata A."/>
            <person name="Ogata H."/>
        </authorList>
    </citation>
    <scope>NUCLEOTIDE SEQUENCE [LARGE SCALE GENOMIC DNA]</scope>
</reference>
<feature type="region of interest" description="Disordered" evidence="6">
    <location>
        <begin position="66"/>
        <end position="132"/>
    </location>
</feature>
<organism evidence="8 9">
    <name type="scientific">Triparma laevis f. inornata</name>
    <dbReference type="NCBI Taxonomy" id="1714386"/>
    <lineage>
        <taxon>Eukaryota</taxon>
        <taxon>Sar</taxon>
        <taxon>Stramenopiles</taxon>
        <taxon>Ochrophyta</taxon>
        <taxon>Bolidophyceae</taxon>
        <taxon>Parmales</taxon>
        <taxon>Triparmaceae</taxon>
        <taxon>Triparma</taxon>
    </lineage>
</organism>
<dbReference type="InterPro" id="IPR050628">
    <property type="entry name" value="SNF2_RAD54_helicase_TF"/>
</dbReference>
<keyword evidence="2" id="KW-0808">Transferase</keyword>
<evidence type="ECO:0000256" key="5">
    <source>
        <dbReference type="ARBA" id="ARBA00022840"/>
    </source>
</evidence>
<dbReference type="PANTHER" id="PTHR45626">
    <property type="entry name" value="TRANSCRIPTION TERMINATION FACTOR 2-RELATED"/>
    <property type="match status" value="1"/>
</dbReference>
<dbReference type="InterPro" id="IPR029063">
    <property type="entry name" value="SAM-dependent_MTases_sf"/>
</dbReference>
<dbReference type="Pfam" id="PF00145">
    <property type="entry name" value="DNA_methylase"/>
    <property type="match status" value="1"/>
</dbReference>
<keyword evidence="3" id="KW-0547">Nucleotide-binding</keyword>
<feature type="compositionally biased region" description="Basic and acidic residues" evidence="6">
    <location>
        <begin position="184"/>
        <end position="205"/>
    </location>
</feature>
<feature type="compositionally biased region" description="Acidic residues" evidence="6">
    <location>
        <begin position="1748"/>
        <end position="1759"/>
    </location>
</feature>
<dbReference type="InterPro" id="IPR014001">
    <property type="entry name" value="Helicase_ATP-bd"/>
</dbReference>
<gene>
    <name evidence="8" type="ORF">TL16_g02823</name>
</gene>
<feature type="compositionally biased region" description="Basic residues" evidence="6">
    <location>
        <begin position="265"/>
        <end position="274"/>
    </location>
</feature>
<feature type="region of interest" description="Disordered" evidence="6">
    <location>
        <begin position="1990"/>
        <end position="2014"/>
    </location>
</feature>
<comment type="caution">
    <text evidence="8">The sequence shown here is derived from an EMBL/GenBank/DDBJ whole genome shotgun (WGS) entry which is preliminary data.</text>
</comment>
<evidence type="ECO:0000256" key="6">
    <source>
        <dbReference type="SAM" id="MobiDB-lite"/>
    </source>
</evidence>
<protein>
    <recommendedName>
        <fullName evidence="7">Helicase C-terminal domain-containing protein</fullName>
    </recommendedName>
</protein>
<evidence type="ECO:0000313" key="9">
    <source>
        <dbReference type="Proteomes" id="UP001162640"/>
    </source>
</evidence>
<dbReference type="Gene3D" id="3.40.50.300">
    <property type="entry name" value="P-loop containing nucleotide triphosphate hydrolases"/>
    <property type="match status" value="1"/>
</dbReference>
<feature type="domain" description="Helicase C-terminal" evidence="7">
    <location>
        <begin position="2311"/>
        <end position="2473"/>
    </location>
</feature>
<evidence type="ECO:0000256" key="3">
    <source>
        <dbReference type="ARBA" id="ARBA00022741"/>
    </source>
</evidence>
<dbReference type="GO" id="GO:0032259">
    <property type="term" value="P:methylation"/>
    <property type="evidence" value="ECO:0007669"/>
    <property type="project" value="UniProtKB-KW"/>
</dbReference>
<dbReference type="InterPro" id="IPR027417">
    <property type="entry name" value="P-loop_NTPase"/>
</dbReference>
<keyword evidence="5" id="KW-0067">ATP-binding</keyword>
<dbReference type="Proteomes" id="UP001162640">
    <property type="component" value="Unassembled WGS sequence"/>
</dbReference>
<feature type="region of interest" description="Disordered" evidence="6">
    <location>
        <begin position="2159"/>
        <end position="2179"/>
    </location>
</feature>
<evidence type="ECO:0000256" key="4">
    <source>
        <dbReference type="ARBA" id="ARBA00022801"/>
    </source>
</evidence>
<dbReference type="PROSITE" id="PS51194">
    <property type="entry name" value="HELICASE_CTER"/>
    <property type="match status" value="1"/>
</dbReference>
<evidence type="ECO:0000256" key="1">
    <source>
        <dbReference type="ARBA" id="ARBA00022603"/>
    </source>
</evidence>
<dbReference type="GO" id="GO:0008168">
    <property type="term" value="F:methyltransferase activity"/>
    <property type="evidence" value="ECO:0007669"/>
    <property type="project" value="UniProtKB-KW"/>
</dbReference>
<dbReference type="EMBL" id="BLQM01000071">
    <property type="protein sequence ID" value="GMH59400.1"/>
    <property type="molecule type" value="Genomic_DNA"/>
</dbReference>
<evidence type="ECO:0000259" key="7">
    <source>
        <dbReference type="PROSITE" id="PS51194"/>
    </source>
</evidence>
<dbReference type="SUPFAM" id="SSF52540">
    <property type="entry name" value="P-loop containing nucleoside triphosphate hydrolases"/>
    <property type="match status" value="2"/>
</dbReference>
<dbReference type="GO" id="GO:0006281">
    <property type="term" value="P:DNA repair"/>
    <property type="evidence" value="ECO:0007669"/>
    <property type="project" value="TreeGrafter"/>
</dbReference>
<dbReference type="Gene3D" id="3.40.50.150">
    <property type="entry name" value="Vaccinia Virus protein VP39"/>
    <property type="match status" value="1"/>
</dbReference>
<dbReference type="GO" id="GO:0016787">
    <property type="term" value="F:hydrolase activity"/>
    <property type="evidence" value="ECO:0007669"/>
    <property type="project" value="UniProtKB-KW"/>
</dbReference>
<dbReference type="SMART" id="SM00487">
    <property type="entry name" value="DEXDc"/>
    <property type="match status" value="1"/>
</dbReference>
<dbReference type="Gene3D" id="3.40.50.10810">
    <property type="entry name" value="Tandem AAA-ATPase domain"/>
    <property type="match status" value="2"/>
</dbReference>
<evidence type="ECO:0000313" key="8">
    <source>
        <dbReference type="EMBL" id="GMH59400.1"/>
    </source>
</evidence>
<feature type="compositionally biased region" description="Low complexity" evidence="6">
    <location>
        <begin position="369"/>
        <end position="381"/>
    </location>
</feature>
<name>A0A9W6ZYG5_9STRA</name>
<dbReference type="PANTHER" id="PTHR45626:SF26">
    <property type="entry name" value="FAMILY HELICASE, PUTATIVE (AFU_ORTHOLOGUE AFUA_2G09120)-RELATED"/>
    <property type="match status" value="1"/>
</dbReference>